<dbReference type="EMBL" id="SJPR01000002">
    <property type="protein sequence ID" value="TWT97708.1"/>
    <property type="molecule type" value="Genomic_DNA"/>
</dbReference>
<dbReference type="Proteomes" id="UP000317421">
    <property type="component" value="Unassembled WGS sequence"/>
</dbReference>
<evidence type="ECO:0000256" key="1">
    <source>
        <dbReference type="SAM" id="SignalP"/>
    </source>
</evidence>
<reference evidence="2 3" key="1">
    <citation type="submission" date="2019-02" db="EMBL/GenBank/DDBJ databases">
        <title>Deep-cultivation of Planctomycetes and their phenomic and genomic characterization uncovers novel biology.</title>
        <authorList>
            <person name="Wiegand S."/>
            <person name="Jogler M."/>
            <person name="Boedeker C."/>
            <person name="Pinto D."/>
            <person name="Vollmers J."/>
            <person name="Rivas-Marin E."/>
            <person name="Kohn T."/>
            <person name="Peeters S.H."/>
            <person name="Heuer A."/>
            <person name="Rast P."/>
            <person name="Oberbeckmann S."/>
            <person name="Bunk B."/>
            <person name="Jeske O."/>
            <person name="Meyerdierks A."/>
            <person name="Storesund J.E."/>
            <person name="Kallscheuer N."/>
            <person name="Luecker S."/>
            <person name="Lage O.M."/>
            <person name="Pohl T."/>
            <person name="Merkel B.J."/>
            <person name="Hornburger P."/>
            <person name="Mueller R.-W."/>
            <person name="Bruemmer F."/>
            <person name="Labrenz M."/>
            <person name="Spormann A.M."/>
            <person name="Op Den Camp H."/>
            <person name="Overmann J."/>
            <person name="Amann R."/>
            <person name="Jetten M.S.M."/>
            <person name="Mascher T."/>
            <person name="Medema M.H."/>
            <person name="Devos D.P."/>
            <person name="Kaster A.-K."/>
            <person name="Ovreas L."/>
            <person name="Rohde M."/>
            <person name="Galperin M.Y."/>
            <person name="Jogler C."/>
        </authorList>
    </citation>
    <scope>NUCLEOTIDE SEQUENCE [LARGE SCALE GENOMIC DNA]</scope>
    <source>
        <strain evidence="2 3">Pla108</strain>
    </source>
</reference>
<dbReference type="InterPro" id="IPR036439">
    <property type="entry name" value="Dockerin_dom_sf"/>
</dbReference>
<dbReference type="AlphaFoldDB" id="A0A5C6AEG7"/>
<dbReference type="Gene3D" id="2.160.20.20">
    <property type="match status" value="1"/>
</dbReference>
<protein>
    <recommendedName>
        <fullName evidence="4">Lipoprotein</fullName>
    </recommendedName>
</protein>
<feature type="signal peptide" evidence="1">
    <location>
        <begin position="1"/>
        <end position="20"/>
    </location>
</feature>
<evidence type="ECO:0008006" key="4">
    <source>
        <dbReference type="Google" id="ProtNLM"/>
    </source>
</evidence>
<dbReference type="InterPro" id="IPR012332">
    <property type="entry name" value="Autotransporter_pectin_lyase_C"/>
</dbReference>
<dbReference type="OrthoDB" id="272551at2"/>
<dbReference type="SUPFAM" id="SSF63446">
    <property type="entry name" value="Type I dockerin domain"/>
    <property type="match status" value="1"/>
</dbReference>
<dbReference type="RefSeq" id="WP_146444620.1">
    <property type="nucleotide sequence ID" value="NZ_SJPR01000002.1"/>
</dbReference>
<keyword evidence="3" id="KW-1185">Reference proteome</keyword>
<keyword evidence="1" id="KW-0732">Signal</keyword>
<accession>A0A5C6AEG7</accession>
<comment type="caution">
    <text evidence="2">The sequence shown here is derived from an EMBL/GenBank/DDBJ whole genome shotgun (WGS) entry which is preliminary data.</text>
</comment>
<proteinExistence type="predicted"/>
<gene>
    <name evidence="2" type="ORF">Pla108_18600</name>
</gene>
<name>A0A5C6AEG7_9BACT</name>
<evidence type="ECO:0000313" key="2">
    <source>
        <dbReference type="EMBL" id="TWT97708.1"/>
    </source>
</evidence>
<organism evidence="2 3">
    <name type="scientific">Botrimarina colliarenosi</name>
    <dbReference type="NCBI Taxonomy" id="2528001"/>
    <lineage>
        <taxon>Bacteria</taxon>
        <taxon>Pseudomonadati</taxon>
        <taxon>Planctomycetota</taxon>
        <taxon>Planctomycetia</taxon>
        <taxon>Pirellulales</taxon>
        <taxon>Lacipirellulaceae</taxon>
        <taxon>Botrimarina</taxon>
    </lineage>
</organism>
<dbReference type="GO" id="GO:0000272">
    <property type="term" value="P:polysaccharide catabolic process"/>
    <property type="evidence" value="ECO:0007669"/>
    <property type="project" value="InterPro"/>
</dbReference>
<feature type="chain" id="PRO_5022906977" description="Lipoprotein" evidence="1">
    <location>
        <begin position="21"/>
        <end position="828"/>
    </location>
</feature>
<evidence type="ECO:0000313" key="3">
    <source>
        <dbReference type="Proteomes" id="UP000317421"/>
    </source>
</evidence>
<sequence length="828" mass="84279" precursor="true">MFRVFLTAAGLALLAGIAEAQTIIDVPPAVAPTSIGADTVLNLFDGGELPADFQANAGSIVNIAGGVVGPRFDANDMSVVNISGGRVGPFVARDGSTVNISGGTFADFGFFTENLSNVTFAGGDFRIDDQLIAGLGGPGSTTPLTIPGDAISGVTFSGTLADGTPFAFSRQESGSRLGGMLTLRAVGLPAIGPAVITASTDTIPLGIRSGQTMVVDDGGVLPADFNAGWGSTVEIREGGVVGRNLEATGATINMTGGESLGDLEVFYGGVLNMSGGVLNPSNDIFSGGVANISGGMVPQIYVWRDAELHLSGDTLVSQVNLAPGSTLTIDGDVFLPTLRFFRSAPPGVTTTLEVHGGYLNMPSSGLNSVDLLVTGGRINDLEMGFNSQLRMTGGEAYSLTVADGGATTITGGMFDRGFDAKSGSYVEVSGGMIGARGGFLGESYIRSNAVANISDGAFGGRLIAYSGAQATITGGTFAEGLTVQAGATVSIANATIWSSLTTAAGTNVSIVNTSMGERSLLNDANIALAGQDVGVDLEANNVDWTMVGGAILDSPYFGGGSTVSLRGVAMGAEAVFDNSDLTIEGGSIGRGLTVRGPTSGYVYQTLLKDATVDDFALISRVKLSIDDGSYGYATSLSELRAGSTIRDASFGDNTTITGPVEIIGGSFGDNFQLNTGATHDSEIIIDGGSMGLSARIEGKLTLVDGSIGSGLRVSRSSSVVTVAGGADRFDSAIVTLTLFDGLLGDYNTDGVVDASDYTAWRDTLGDTVVPGAGADHDFSGVIDQGDYYVWRSHYGSSQSAPESVPESTSIALTVLMSLATGLLHHRHG</sequence>